<comment type="caution">
    <text evidence="1">The sequence shown here is derived from an EMBL/GenBank/DDBJ whole genome shotgun (WGS) entry which is preliminary data.</text>
</comment>
<dbReference type="Proteomes" id="UP001470230">
    <property type="component" value="Unassembled WGS sequence"/>
</dbReference>
<name>A0ABR2KRW8_9EUKA</name>
<dbReference type="EMBL" id="JAPFFF010000003">
    <property type="protein sequence ID" value="KAK8893788.1"/>
    <property type="molecule type" value="Genomic_DNA"/>
</dbReference>
<gene>
    <name evidence="1" type="ORF">M9Y10_022217</name>
</gene>
<dbReference type="SUPFAM" id="SSF52058">
    <property type="entry name" value="L domain-like"/>
    <property type="match status" value="1"/>
</dbReference>
<organism evidence="1 2">
    <name type="scientific">Tritrichomonas musculus</name>
    <dbReference type="NCBI Taxonomy" id="1915356"/>
    <lineage>
        <taxon>Eukaryota</taxon>
        <taxon>Metamonada</taxon>
        <taxon>Parabasalia</taxon>
        <taxon>Tritrichomonadida</taxon>
        <taxon>Tritrichomonadidae</taxon>
        <taxon>Tritrichomonas</taxon>
    </lineage>
</organism>
<dbReference type="Gene3D" id="3.80.10.10">
    <property type="entry name" value="Ribonuclease Inhibitor"/>
    <property type="match status" value="1"/>
</dbReference>
<accession>A0ABR2KRW8</accession>
<protein>
    <submittedName>
        <fullName evidence="1">Beta-1,3-glucan linked protein</fullName>
    </submittedName>
</protein>
<reference evidence="1 2" key="1">
    <citation type="submission" date="2024-04" db="EMBL/GenBank/DDBJ databases">
        <title>Tritrichomonas musculus Genome.</title>
        <authorList>
            <person name="Alves-Ferreira E."/>
            <person name="Grigg M."/>
            <person name="Lorenzi H."/>
            <person name="Galac M."/>
        </authorList>
    </citation>
    <scope>NUCLEOTIDE SEQUENCE [LARGE SCALE GENOMIC DNA]</scope>
    <source>
        <strain evidence="1 2">EAF2021</strain>
    </source>
</reference>
<keyword evidence="2" id="KW-1185">Reference proteome</keyword>
<sequence length="754" mass="88846">MEEKALQSSTNLEVIGDNGIIFELDTLKNEANIISSPKAKGKILIPISIKYQAKDYYVSSVMSDSFNNNKQIEALTFKEPSRVSSFQSNAFKLSSITKIYIPQSVTELCEGWCNETPNLNFIQISPSNKNFIYLNNQCIIGKSNSATDNYDVMIFARRDITKVAIPSFIKTIGPYCFQNCLKLNSVFFKDSSLTLIDKYAFENSSLKAKNIPKSVEWIKEYAFFNYQHLNSDDILKKCKHIEIEKNAFNESIIESEQQPKYVFNDEKPFENEINKNMEILLDNNEKKQFNAICSHFQQLKYMTYETYYSLIDSLAHFSIEGKNKWNINRSTLSGIIKSFLCFEYEDQTGTIILINIDQIELLIQKSRYTFINSFLKKYTFVLSIEELTKIFGRKTKQLNKMLALKNIMFKLGYKYEFYFLKDATFEYDKFLFKIFNPYQDEKIPNNSKYLDSWRNDIPIQNIHKKWKEYLIQFNNLMQMMKDKFDQKNIIYCYDDIDLNKLSDYDTCKFSFMLLNKMKELMHIAILENLNRKNEFVNDIIQKFCDKDTKKIEIYKNIIESILNHEKYKSWNNSYALKFSFLIKYCSSSAYYRLYEMLGEKLPPPMTVQSHFKKQIVDRENILVNAYSVNQLLNQYHIDVKDKINDLLIEYNKAFKTNLTYDTFKIHVCLSSDAASLTPFTNQQKDSKLKDSTKENHYNDEKAKIFENLVNGGLDKDEDFRRSMEIRETIPDQKILQPFIWNFPLTVVHLSKSVN</sequence>
<dbReference type="Pfam" id="PF13306">
    <property type="entry name" value="LRR_5"/>
    <property type="match status" value="2"/>
</dbReference>
<dbReference type="InterPro" id="IPR026906">
    <property type="entry name" value="LRR_5"/>
</dbReference>
<evidence type="ECO:0000313" key="1">
    <source>
        <dbReference type="EMBL" id="KAK8893788.1"/>
    </source>
</evidence>
<proteinExistence type="predicted"/>
<evidence type="ECO:0000313" key="2">
    <source>
        <dbReference type="Proteomes" id="UP001470230"/>
    </source>
</evidence>
<dbReference type="InterPro" id="IPR032675">
    <property type="entry name" value="LRR_dom_sf"/>
</dbReference>